<sequence length="225" mass="24490">MDREDLLSTGPSLSAADGWHCGLMQALVLLKAERPVASDAIRRSDGPAATPSWRASLSTDVARAFESQTGYATSAIAPMGALDETLERVRFLGTGGSSAAVIVLDAKFLSRFWPRCDWMTPLLRTRNRVADEGLKLFVALTTHEKRRGVVGVSAHPREALVELRTRGYCEREGIGFLGTVQTDQRIGGPRNACPPPERVGRSIADRLASRRFFCCDSFRIGAADV</sequence>
<organism evidence="1 2">
    <name type="scientific">Caballeronia telluris</name>
    <dbReference type="NCBI Taxonomy" id="326475"/>
    <lineage>
        <taxon>Bacteria</taxon>
        <taxon>Pseudomonadati</taxon>
        <taxon>Pseudomonadota</taxon>
        <taxon>Betaproteobacteria</taxon>
        <taxon>Burkholderiales</taxon>
        <taxon>Burkholderiaceae</taxon>
        <taxon>Caballeronia</taxon>
    </lineage>
</organism>
<evidence type="ECO:0000313" key="1">
    <source>
        <dbReference type="EMBL" id="SAL80688.1"/>
    </source>
</evidence>
<comment type="caution">
    <text evidence="1">The sequence shown here is derived from an EMBL/GenBank/DDBJ whole genome shotgun (WGS) entry which is preliminary data.</text>
</comment>
<evidence type="ECO:0000313" key="2">
    <source>
        <dbReference type="Proteomes" id="UP000054717"/>
    </source>
</evidence>
<protein>
    <submittedName>
        <fullName evidence="1">Uncharacterized protein</fullName>
    </submittedName>
</protein>
<dbReference type="EMBL" id="FCNZ02000075">
    <property type="protein sequence ID" value="SAL80688.1"/>
    <property type="molecule type" value="Genomic_DNA"/>
</dbReference>
<dbReference type="RefSeq" id="WP_087633955.1">
    <property type="nucleotide sequence ID" value="NZ_FCNZ02000075.1"/>
</dbReference>
<dbReference type="STRING" id="326475.AWB66_06299"/>
<accession>A0A158KHR4</accession>
<dbReference type="AlphaFoldDB" id="A0A158KHR4"/>
<dbReference type="Proteomes" id="UP000054717">
    <property type="component" value="Unassembled WGS sequence"/>
</dbReference>
<reference evidence="1" key="1">
    <citation type="submission" date="2016-01" db="EMBL/GenBank/DDBJ databases">
        <authorList>
            <person name="Peeters Charlotte."/>
        </authorList>
    </citation>
    <scope>NUCLEOTIDE SEQUENCE</scope>
    <source>
        <strain evidence="1">LMG 22936</strain>
    </source>
</reference>
<proteinExistence type="predicted"/>
<name>A0A158KHR4_9BURK</name>
<keyword evidence="2" id="KW-1185">Reference proteome</keyword>
<gene>
    <name evidence="1" type="ORF">AWB66_06299</name>
</gene>